<dbReference type="STRING" id="427683.A5481_22530"/>
<protein>
    <submittedName>
        <fullName evidence="4">Oxidoreductase</fullName>
    </submittedName>
</protein>
<evidence type="ECO:0000313" key="5">
    <source>
        <dbReference type="Proteomes" id="UP000078316"/>
    </source>
</evidence>
<dbReference type="PRINTS" id="PR00081">
    <property type="entry name" value="GDHRDH"/>
</dbReference>
<evidence type="ECO:0000256" key="1">
    <source>
        <dbReference type="ARBA" id="ARBA00006484"/>
    </source>
</evidence>
<dbReference type="Pfam" id="PF13561">
    <property type="entry name" value="adh_short_C2"/>
    <property type="match status" value="1"/>
</dbReference>
<dbReference type="InterPro" id="IPR020904">
    <property type="entry name" value="Sc_DH/Rdtase_CS"/>
</dbReference>
<dbReference type="SMART" id="SM00822">
    <property type="entry name" value="PKS_KR"/>
    <property type="match status" value="1"/>
</dbReference>
<dbReference type="PANTHER" id="PTHR42760:SF133">
    <property type="entry name" value="3-OXOACYL-[ACYL-CARRIER-PROTEIN] REDUCTASE"/>
    <property type="match status" value="1"/>
</dbReference>
<comment type="caution">
    <text evidence="4">The sequence shown here is derived from an EMBL/GenBank/DDBJ whole genome shotgun (WGS) entry which is preliminary data.</text>
</comment>
<dbReference type="CDD" id="cd05233">
    <property type="entry name" value="SDR_c"/>
    <property type="match status" value="1"/>
</dbReference>
<dbReference type="SUPFAM" id="SSF51735">
    <property type="entry name" value="NAD(P)-binding Rossmann-fold domains"/>
    <property type="match status" value="1"/>
</dbReference>
<evidence type="ECO:0000259" key="3">
    <source>
        <dbReference type="SMART" id="SM00822"/>
    </source>
</evidence>
<proteinExistence type="inferred from homology"/>
<dbReference type="PROSITE" id="PS00061">
    <property type="entry name" value="ADH_SHORT"/>
    <property type="match status" value="1"/>
</dbReference>
<feature type="domain" description="Ketoreductase" evidence="3">
    <location>
        <begin position="15"/>
        <end position="195"/>
    </location>
</feature>
<gene>
    <name evidence="4" type="ORF">A5481_22530</name>
</gene>
<evidence type="ECO:0000256" key="2">
    <source>
        <dbReference type="ARBA" id="ARBA00023002"/>
    </source>
</evidence>
<dbReference type="InterPro" id="IPR002347">
    <property type="entry name" value="SDR_fam"/>
</dbReference>
<dbReference type="Proteomes" id="UP000078316">
    <property type="component" value="Unassembled WGS sequence"/>
</dbReference>
<dbReference type="EMBL" id="LWHQ01000046">
    <property type="protein sequence ID" value="OAS20262.1"/>
    <property type="molecule type" value="Genomic_DNA"/>
</dbReference>
<accession>A0A179S387</accession>
<dbReference type="RefSeq" id="WP_048433623.1">
    <property type="nucleotide sequence ID" value="NZ_LWHQ01000046.1"/>
</dbReference>
<keyword evidence="2" id="KW-0560">Oxidoreductase</keyword>
<dbReference type="InterPro" id="IPR036291">
    <property type="entry name" value="NAD(P)-bd_dom_sf"/>
</dbReference>
<dbReference type="FunFam" id="3.40.50.720:FF:000084">
    <property type="entry name" value="Short-chain dehydrogenase reductase"/>
    <property type="match status" value="1"/>
</dbReference>
<dbReference type="PANTHER" id="PTHR42760">
    <property type="entry name" value="SHORT-CHAIN DEHYDROGENASES/REDUCTASES FAMILY MEMBER"/>
    <property type="match status" value="1"/>
</dbReference>
<sequence length="253" mass="25717">MSDRHDRAAPPMTDAVVLVTGGASGIGRAIVDAVLAAGGRAIVWDIDAAGLSACAAAHGARVHPARVDVAEAGAVTTAMAELPPDWAPTHLVNNAGIIGRRMRLAEMDPADIDRVLAVNLKSALYATRAFLDRRRPHPGAAIVNLSSIAARTGGMPGNALYATTKGAIASLTVAAAKELAPDVRVNALAPGVIDTPIQDGVFGGDRGRIAEIARAIPLQRPGAAAEVAEAALWLLSPASSYVTGTVLDVAGGR</sequence>
<name>A0A179S387_9HYPH</name>
<dbReference type="Gene3D" id="3.40.50.720">
    <property type="entry name" value="NAD(P)-binding Rossmann-like Domain"/>
    <property type="match status" value="1"/>
</dbReference>
<reference evidence="4 5" key="1">
    <citation type="submission" date="2016-04" db="EMBL/GenBank/DDBJ databases">
        <authorList>
            <person name="Evans L.H."/>
            <person name="Alamgir A."/>
            <person name="Owens N."/>
            <person name="Weber N.D."/>
            <person name="Virtaneva K."/>
            <person name="Barbian K."/>
            <person name="Babar A."/>
            <person name="Rosenke K."/>
        </authorList>
    </citation>
    <scope>NUCLEOTIDE SEQUENCE [LARGE SCALE GENOMIC DNA]</scope>
    <source>
        <strain evidence="4 5">PMB02</strain>
    </source>
</reference>
<dbReference type="GO" id="GO:0016616">
    <property type="term" value="F:oxidoreductase activity, acting on the CH-OH group of donors, NAD or NADP as acceptor"/>
    <property type="evidence" value="ECO:0007669"/>
    <property type="project" value="TreeGrafter"/>
</dbReference>
<dbReference type="AlphaFoldDB" id="A0A179S387"/>
<evidence type="ECO:0000313" key="4">
    <source>
        <dbReference type="EMBL" id="OAS20262.1"/>
    </source>
</evidence>
<dbReference type="InterPro" id="IPR057326">
    <property type="entry name" value="KR_dom"/>
</dbReference>
<organism evidence="4 5">
    <name type="scientific">Methylobacterium platani</name>
    <dbReference type="NCBI Taxonomy" id="427683"/>
    <lineage>
        <taxon>Bacteria</taxon>
        <taxon>Pseudomonadati</taxon>
        <taxon>Pseudomonadota</taxon>
        <taxon>Alphaproteobacteria</taxon>
        <taxon>Hyphomicrobiales</taxon>
        <taxon>Methylobacteriaceae</taxon>
        <taxon>Methylobacterium</taxon>
    </lineage>
</organism>
<dbReference type="PRINTS" id="PR00080">
    <property type="entry name" value="SDRFAMILY"/>
</dbReference>
<comment type="similarity">
    <text evidence="1">Belongs to the short-chain dehydrogenases/reductases (SDR) family.</text>
</comment>